<evidence type="ECO:0000256" key="1">
    <source>
        <dbReference type="SAM" id="MobiDB-lite"/>
    </source>
</evidence>
<name>A0A8H6Z0K2_9AGAR</name>
<feature type="compositionally biased region" description="Low complexity" evidence="1">
    <location>
        <begin position="135"/>
        <end position="146"/>
    </location>
</feature>
<sequence>MIVRTSDRYQAPNQSTYAMQPRSRSLNICSTDERPGPFRNPDSFDRYEPIGRGPPPQSRSNSRSFSTNVVLEESIAHHRPGSFNPPPRVYRNDNDEVLARLDALTLRTDRLEAENRQLKQRNEKLEAAAAKQRAPSSEPRSSSSSRGRALQVKRQVSRSRARSQANPFTNDDDQSDPEPFSEPEPEPEPEPATELEYAEAQTFSLGTPTADLPTPELQAARIILHDLVSLTFREVVGVPGIVWPDLTIRRSNDVTGEAYLNPAFEGNVNTPANVHIFNEVAKSVNHKLNRGPKFWPAGLAVEGVNVTWEHPVIPEMIKTAFRSCKKQWRTQTDAELARRHEENQRTNRRRERRVGKAVRRAKAPVIQAFAKKHGVDAKHVKEAVHEQWMSDEASGPEGDTSETAKEVWKTRMAFAAGLGNASDDALAKTSFLQVLECAWRSGKFSEMLHELSTIADAFEPAGVKAKKQYVRVHNTGRVSHHIAETSPYNFGINMEWFAANKKNPEYVHLLHDWGRYPDSESFATMLRSVIEEAAVEGLVQAGVEEAGGAEL</sequence>
<feature type="compositionally biased region" description="Basic residues" evidence="1">
    <location>
        <begin position="346"/>
        <end position="357"/>
    </location>
</feature>
<dbReference type="Proteomes" id="UP000620124">
    <property type="component" value="Unassembled WGS sequence"/>
</dbReference>
<accession>A0A8H6Z0K2</accession>
<feature type="region of interest" description="Disordered" evidence="1">
    <location>
        <begin position="1"/>
        <end position="66"/>
    </location>
</feature>
<reference evidence="2" key="1">
    <citation type="submission" date="2020-05" db="EMBL/GenBank/DDBJ databases">
        <title>Mycena genomes resolve the evolution of fungal bioluminescence.</title>
        <authorList>
            <person name="Tsai I.J."/>
        </authorList>
    </citation>
    <scope>NUCLEOTIDE SEQUENCE</scope>
    <source>
        <strain evidence="2">CCC161011</strain>
    </source>
</reference>
<feature type="region of interest" description="Disordered" evidence="1">
    <location>
        <begin position="124"/>
        <end position="196"/>
    </location>
</feature>
<evidence type="ECO:0000313" key="2">
    <source>
        <dbReference type="EMBL" id="KAF7368194.1"/>
    </source>
</evidence>
<dbReference type="AlphaFoldDB" id="A0A8H6Z0K2"/>
<feature type="compositionally biased region" description="Basic and acidic residues" evidence="1">
    <location>
        <begin position="31"/>
        <end position="49"/>
    </location>
</feature>
<feature type="compositionally biased region" description="Basic and acidic residues" evidence="1">
    <location>
        <begin position="335"/>
        <end position="345"/>
    </location>
</feature>
<evidence type="ECO:0000313" key="3">
    <source>
        <dbReference type="Proteomes" id="UP000620124"/>
    </source>
</evidence>
<dbReference type="EMBL" id="JACAZI010000002">
    <property type="protein sequence ID" value="KAF7368194.1"/>
    <property type="molecule type" value="Genomic_DNA"/>
</dbReference>
<keyword evidence="3" id="KW-1185">Reference proteome</keyword>
<comment type="caution">
    <text evidence="2">The sequence shown here is derived from an EMBL/GenBank/DDBJ whole genome shotgun (WGS) entry which is preliminary data.</text>
</comment>
<gene>
    <name evidence="2" type="ORF">MVEN_00139000</name>
</gene>
<feature type="compositionally biased region" description="Polar residues" evidence="1">
    <location>
        <begin position="11"/>
        <end position="30"/>
    </location>
</feature>
<feature type="region of interest" description="Disordered" evidence="1">
    <location>
        <begin position="335"/>
        <end position="357"/>
    </location>
</feature>
<organism evidence="2 3">
    <name type="scientific">Mycena venus</name>
    <dbReference type="NCBI Taxonomy" id="2733690"/>
    <lineage>
        <taxon>Eukaryota</taxon>
        <taxon>Fungi</taxon>
        <taxon>Dikarya</taxon>
        <taxon>Basidiomycota</taxon>
        <taxon>Agaricomycotina</taxon>
        <taxon>Agaricomycetes</taxon>
        <taxon>Agaricomycetidae</taxon>
        <taxon>Agaricales</taxon>
        <taxon>Marasmiineae</taxon>
        <taxon>Mycenaceae</taxon>
        <taxon>Mycena</taxon>
    </lineage>
</organism>
<proteinExistence type="predicted"/>
<dbReference type="OrthoDB" id="3066496at2759"/>
<feature type="compositionally biased region" description="Acidic residues" evidence="1">
    <location>
        <begin position="170"/>
        <end position="196"/>
    </location>
</feature>
<protein>
    <submittedName>
        <fullName evidence="2">Uncharacterized protein</fullName>
    </submittedName>
</protein>